<evidence type="ECO:0000313" key="2">
    <source>
        <dbReference type="EMBL" id="WPK11085.1"/>
    </source>
</evidence>
<sequence length="140" mass="15965">MIEPKMKENDTSVVEFIESVESDKKKADAYQLLEIFEEVTGYPAKMWGPSIIGFGSYHYKYASGREGDAPLVAFSPRKAKISLYLVYEGEERDALLEGFGKHTKSKACIYVNKLADINIDVLKNLIQHTMETYQKLYPNE</sequence>
<evidence type="ECO:0000313" key="3">
    <source>
        <dbReference type="Proteomes" id="UP001322664"/>
    </source>
</evidence>
<dbReference type="EMBL" id="CP137624">
    <property type="protein sequence ID" value="WPK11085.1"/>
    <property type="molecule type" value="Genomic_DNA"/>
</dbReference>
<proteinExistence type="predicted"/>
<dbReference type="Pfam" id="PF08818">
    <property type="entry name" value="DUF1801"/>
    <property type="match status" value="1"/>
</dbReference>
<dbReference type="InterPro" id="IPR014922">
    <property type="entry name" value="YdhG-like"/>
</dbReference>
<organism evidence="2 3">
    <name type="scientific">Lysinibacillus louembei</name>
    <dbReference type="NCBI Taxonomy" id="1470088"/>
    <lineage>
        <taxon>Bacteria</taxon>
        <taxon>Bacillati</taxon>
        <taxon>Bacillota</taxon>
        <taxon>Bacilli</taxon>
        <taxon>Bacillales</taxon>
        <taxon>Bacillaceae</taxon>
        <taxon>Lysinibacillus</taxon>
    </lineage>
</organism>
<protein>
    <submittedName>
        <fullName evidence="2">DUF1801 domain-containing protein</fullName>
    </submittedName>
</protein>
<feature type="domain" description="YdhG-like" evidence="1">
    <location>
        <begin position="25"/>
        <end position="129"/>
    </location>
</feature>
<keyword evidence="3" id="KW-1185">Reference proteome</keyword>
<gene>
    <name evidence="2" type="ORF">R6U77_14470</name>
</gene>
<reference evidence="2 3" key="1">
    <citation type="submission" date="2023-09" db="EMBL/GenBank/DDBJ databases">
        <authorList>
            <person name="Page C.A."/>
            <person name="Perez-Diaz I.M."/>
        </authorList>
    </citation>
    <scope>NUCLEOTIDE SEQUENCE [LARGE SCALE GENOMIC DNA]</scope>
    <source>
        <strain evidence="2 3">Ll15</strain>
    </source>
</reference>
<accession>A0ABZ0RSI1</accession>
<dbReference type="SUPFAM" id="SSF159888">
    <property type="entry name" value="YdhG-like"/>
    <property type="match status" value="1"/>
</dbReference>
<name>A0ABZ0RSI1_9BACI</name>
<dbReference type="Proteomes" id="UP001322664">
    <property type="component" value="Chromosome"/>
</dbReference>
<evidence type="ECO:0000259" key="1">
    <source>
        <dbReference type="Pfam" id="PF08818"/>
    </source>
</evidence>
<dbReference type="RefSeq" id="WP_319836180.1">
    <property type="nucleotide sequence ID" value="NZ_CP137624.1"/>
</dbReference>